<organism evidence="10 11">
    <name type="scientific">Levilinea saccharolytica</name>
    <dbReference type="NCBI Taxonomy" id="229921"/>
    <lineage>
        <taxon>Bacteria</taxon>
        <taxon>Bacillati</taxon>
        <taxon>Chloroflexota</taxon>
        <taxon>Anaerolineae</taxon>
        <taxon>Anaerolineales</taxon>
        <taxon>Anaerolineaceae</taxon>
        <taxon>Levilinea</taxon>
    </lineage>
</organism>
<dbReference type="Gene3D" id="3.20.20.80">
    <property type="entry name" value="Glycosidases"/>
    <property type="match status" value="1"/>
</dbReference>
<evidence type="ECO:0000313" key="9">
    <source>
        <dbReference type="EMBL" id="KPL79819.1"/>
    </source>
</evidence>
<evidence type="ECO:0000256" key="2">
    <source>
        <dbReference type="ARBA" id="ARBA00005496"/>
    </source>
</evidence>
<dbReference type="RefSeq" id="WP_062417399.1">
    <property type="nucleotide sequence ID" value="NZ_DF967974.1"/>
</dbReference>
<dbReference type="EC" id="5.4.99.16" evidence="3"/>
<sequence>MSQAWYKNAVFYQIYTRAFADSSGNGYGDLRGVIQHLDHLQALGVDCIWLMPIYPSPRKDDGYDISDFYSIDPQYGTLDDLKELVAQVHARGMHIIMDLVLNHTSDQHAWFQSARSDPASPYREYYVWSDTDQKYSDARIIFLDTEKSNWTWDEQAGQYYWHRFYSSQPDLNYDSPRVQEEMLNVVRFWLELGIDGFRADAVPYLFEREGSNCENLPETHQYLKRLRAFIDQHFPQAILLCEANQWPEDVRPYFGDGDEFHMGFHFPVMPRIFMSLRQGRRDSLEWILDRTPPIPENCQWCTFLRNHDELTLEMVTEEERQWMWQEYAPDPRMRLNLGIRRRLAPLLGNDRRKIELAYSLLFTLPGSPIVYYGDEIGMGDNIWLFDRNGVRTPMQWTSGLNAGFSSAPADKLYAPIIAEPPFAPAQVNLADQRSDPGSLYNLVRRLIQVRKRTPSLSCTHFEWLRALPPAVAAYRRCAQGEIALILNNLSDQPVQFSLTADLPAGSLCTDLITGAAFPAPSEWVLSPHQYRWLRLH</sequence>
<dbReference type="InterPro" id="IPR013780">
    <property type="entry name" value="Glyco_hydro_b"/>
</dbReference>
<dbReference type="InterPro" id="IPR045857">
    <property type="entry name" value="O16G_dom_2"/>
</dbReference>
<dbReference type="Gene3D" id="2.60.40.1180">
    <property type="entry name" value="Golgi alpha-mannosidase II"/>
    <property type="match status" value="1"/>
</dbReference>
<keyword evidence="4" id="KW-0479">Metal-binding</keyword>
<reference evidence="10 11" key="1">
    <citation type="submission" date="2015-07" db="EMBL/GenBank/DDBJ databases">
        <title>Genome sequence of Levilinea saccharolytica DSM 16555.</title>
        <authorList>
            <person name="Hemp J."/>
            <person name="Ward L.M."/>
            <person name="Pace L.A."/>
            <person name="Fischer W.W."/>
        </authorList>
    </citation>
    <scope>NUCLEOTIDE SEQUENCE [LARGE SCALE GENOMIC DNA]</scope>
    <source>
        <strain evidence="10 11">KIBI-1</strain>
    </source>
</reference>
<dbReference type="AlphaFoldDB" id="A0A0P6XAX8"/>
<proteinExistence type="inferred from homology"/>
<dbReference type="SUPFAM" id="SSF51445">
    <property type="entry name" value="(Trans)glycosidases"/>
    <property type="match status" value="1"/>
</dbReference>
<dbReference type="PATRIC" id="fig|229921.5.peg.3526"/>
<dbReference type="FunFam" id="3.20.20.80:FF:000055">
    <property type="entry name" value="Trehalose synthase"/>
    <property type="match status" value="1"/>
</dbReference>
<evidence type="ECO:0000259" key="8">
    <source>
        <dbReference type="SMART" id="SM00642"/>
    </source>
</evidence>
<dbReference type="Pfam" id="PF16657">
    <property type="entry name" value="Malt_amylase_C"/>
    <property type="match status" value="1"/>
</dbReference>
<dbReference type="OrthoDB" id="9805159at2"/>
<dbReference type="Gene3D" id="3.90.400.10">
    <property type="entry name" value="Oligo-1,6-glucosidase, Domain 2"/>
    <property type="match status" value="1"/>
</dbReference>
<evidence type="ECO:0000256" key="3">
    <source>
        <dbReference type="ARBA" id="ARBA00012619"/>
    </source>
</evidence>
<dbReference type="SMART" id="SM00642">
    <property type="entry name" value="Aamy"/>
    <property type="match status" value="1"/>
</dbReference>
<dbReference type="Proteomes" id="UP000050501">
    <property type="component" value="Unassembled WGS sequence"/>
</dbReference>
<dbReference type="Pfam" id="PF00128">
    <property type="entry name" value="Alpha-amylase"/>
    <property type="match status" value="2"/>
</dbReference>
<dbReference type="InterPro" id="IPR012810">
    <property type="entry name" value="TreS/a-amylase_N"/>
</dbReference>
<comment type="catalytic activity">
    <reaction evidence="1">
        <text>D-maltose = alpha,alpha-trehalose</text>
        <dbReference type="Rhea" id="RHEA:15145"/>
        <dbReference type="ChEBI" id="CHEBI:16551"/>
        <dbReference type="ChEBI" id="CHEBI:17306"/>
        <dbReference type="EC" id="5.4.99.16"/>
    </reaction>
</comment>
<evidence type="ECO:0000256" key="7">
    <source>
        <dbReference type="ARBA" id="ARBA00031378"/>
    </source>
</evidence>
<accession>A0A0P6XAX8</accession>
<evidence type="ECO:0000256" key="6">
    <source>
        <dbReference type="ARBA" id="ARBA00023235"/>
    </source>
</evidence>
<dbReference type="PANTHER" id="PTHR10357">
    <property type="entry name" value="ALPHA-AMYLASE FAMILY MEMBER"/>
    <property type="match status" value="1"/>
</dbReference>
<evidence type="ECO:0000256" key="5">
    <source>
        <dbReference type="ARBA" id="ARBA00022837"/>
    </source>
</evidence>
<keyword evidence="11" id="KW-1185">Reference proteome</keyword>
<comment type="caution">
    <text evidence="10">The sequence shown here is derived from an EMBL/GenBank/DDBJ whole genome shotgun (WGS) entry which is preliminary data.</text>
</comment>
<evidence type="ECO:0000313" key="11">
    <source>
        <dbReference type="Proteomes" id="UP000050501"/>
    </source>
</evidence>
<dbReference type="GO" id="GO:0047471">
    <property type="term" value="F:maltose alpha-D-glucosyltransferase activity"/>
    <property type="evidence" value="ECO:0007669"/>
    <property type="project" value="UniProtKB-EC"/>
</dbReference>
<dbReference type="SUPFAM" id="SSF51011">
    <property type="entry name" value="Glycosyl hydrolase domain"/>
    <property type="match status" value="1"/>
</dbReference>
<dbReference type="NCBIfam" id="TIGR02456">
    <property type="entry name" value="treS_nterm"/>
    <property type="match status" value="1"/>
</dbReference>
<name>A0A0P6XAX8_9CHLR</name>
<dbReference type="InterPro" id="IPR032091">
    <property type="entry name" value="Malt_amylase-like_C"/>
</dbReference>
<dbReference type="InterPro" id="IPR006047">
    <property type="entry name" value="GH13_cat_dom"/>
</dbReference>
<keyword evidence="5" id="KW-0106">Calcium</keyword>
<feature type="domain" description="Glycosyl hydrolase family 13 catalytic" evidence="8">
    <location>
        <begin position="13"/>
        <end position="410"/>
    </location>
</feature>
<dbReference type="PANTHER" id="PTHR10357:SF219">
    <property type="entry name" value="MALTOSE ALPHA-D-GLUCOSYLTRANSFERASE"/>
    <property type="match status" value="1"/>
</dbReference>
<dbReference type="GO" id="GO:0005975">
    <property type="term" value="P:carbohydrate metabolic process"/>
    <property type="evidence" value="ECO:0007669"/>
    <property type="project" value="InterPro"/>
</dbReference>
<dbReference type="STRING" id="229921.ADN01_12750"/>
<dbReference type="GO" id="GO:0046872">
    <property type="term" value="F:metal ion binding"/>
    <property type="evidence" value="ECO:0007669"/>
    <property type="project" value="UniProtKB-KW"/>
</dbReference>
<evidence type="ECO:0000256" key="4">
    <source>
        <dbReference type="ARBA" id="ARBA00022723"/>
    </source>
</evidence>
<dbReference type="CDD" id="cd11334">
    <property type="entry name" value="AmyAc_TreS"/>
    <property type="match status" value="1"/>
</dbReference>
<dbReference type="EMBL" id="LGCM01000045">
    <property type="protein sequence ID" value="KPL79819.1"/>
    <property type="molecule type" value="Genomic_DNA"/>
</dbReference>
<protein>
    <recommendedName>
        <fullName evidence="3">maltose alpha-D-glucosyltransferase</fullName>
        <ecNumber evidence="3">5.4.99.16</ecNumber>
    </recommendedName>
    <alternativeName>
        <fullName evidence="7">Maltose alpha-D-glucosyltransferase</fullName>
    </alternativeName>
</protein>
<dbReference type="InterPro" id="IPR017853">
    <property type="entry name" value="GH"/>
</dbReference>
<dbReference type="EMBL" id="LGCM01000045">
    <property type="protein sequence ID" value="KPL79899.1"/>
    <property type="molecule type" value="Genomic_DNA"/>
</dbReference>
<comment type="similarity">
    <text evidence="2">Belongs to the glycosyl hydrolase 13 family. TreS subfamily.</text>
</comment>
<gene>
    <name evidence="9" type="ORF">ADN01_12750</name>
    <name evidence="10" type="ORF">ADN01_13325</name>
</gene>
<evidence type="ECO:0000313" key="10">
    <source>
        <dbReference type="EMBL" id="KPL79899.1"/>
    </source>
</evidence>
<evidence type="ECO:0000256" key="1">
    <source>
        <dbReference type="ARBA" id="ARBA00001595"/>
    </source>
</evidence>
<keyword evidence="6" id="KW-0413">Isomerase</keyword>